<dbReference type="EMBL" id="JANTQA010000057">
    <property type="protein sequence ID" value="KAJ3429146.1"/>
    <property type="molecule type" value="Genomic_DNA"/>
</dbReference>
<comment type="caution">
    <text evidence="2">The sequence shown here is derived from an EMBL/GenBank/DDBJ whole genome shotgun (WGS) entry which is preliminary data.</text>
</comment>
<feature type="region of interest" description="Disordered" evidence="1">
    <location>
        <begin position="219"/>
        <end position="279"/>
    </location>
</feature>
<sequence length="279" mass="32712">MNATDENTSSFGVGNKNEIFQQKEKEKKKHQIIILLKKAHKIEINTNDDLIQHFKKELEEDEIKQMVELDKAILQFAFLFNNHGEKKESFIELLEDLDYMPSGKNIFSIKKLIRNYYIINKTMMTRYMYSAFTAKETKDILETIKIYFLIHYNQNKKRKKEEQEKNLKLRRKNNKFSKTPISLTNQNLTLDSSSSFYGSANEENEIKFLRSSNSSATKDTLFDRINKPTQKRKRRKTKNITNKKLNFKENPVNSDTDSESNSTTTSSFHLSSTSSNSNN</sequence>
<accession>A0AAV7YKL6</accession>
<proteinExistence type="predicted"/>
<name>A0AAV7YKL6_9EUKA</name>
<feature type="compositionally biased region" description="Basic residues" evidence="1">
    <location>
        <begin position="229"/>
        <end position="238"/>
    </location>
</feature>
<dbReference type="Proteomes" id="UP001146793">
    <property type="component" value="Unassembled WGS sequence"/>
</dbReference>
<reference evidence="2" key="1">
    <citation type="submission" date="2022-08" db="EMBL/GenBank/DDBJ databases">
        <title>Novel sulphate-reducing endosymbionts in the free-living metamonad Anaeramoeba.</title>
        <authorList>
            <person name="Jerlstrom-Hultqvist J."/>
            <person name="Cepicka I."/>
            <person name="Gallot-Lavallee L."/>
            <person name="Salas-Leiva D."/>
            <person name="Curtis B.A."/>
            <person name="Zahonova K."/>
            <person name="Pipaliya S."/>
            <person name="Dacks J."/>
            <person name="Roger A.J."/>
        </authorList>
    </citation>
    <scope>NUCLEOTIDE SEQUENCE</scope>
    <source>
        <strain evidence="2">Busselton2</strain>
    </source>
</reference>
<feature type="region of interest" description="Disordered" evidence="1">
    <location>
        <begin position="159"/>
        <end position="181"/>
    </location>
</feature>
<organism evidence="2 3">
    <name type="scientific">Anaeramoeba flamelloides</name>
    <dbReference type="NCBI Taxonomy" id="1746091"/>
    <lineage>
        <taxon>Eukaryota</taxon>
        <taxon>Metamonada</taxon>
        <taxon>Anaeramoebidae</taxon>
        <taxon>Anaeramoeba</taxon>
    </lineage>
</organism>
<dbReference type="AlphaFoldDB" id="A0AAV7YKL6"/>
<evidence type="ECO:0000313" key="2">
    <source>
        <dbReference type="EMBL" id="KAJ3429146.1"/>
    </source>
</evidence>
<protein>
    <submittedName>
        <fullName evidence="2">Uncharacterized protein</fullName>
    </submittedName>
</protein>
<gene>
    <name evidence="2" type="ORF">M0812_24486</name>
</gene>
<evidence type="ECO:0000313" key="3">
    <source>
        <dbReference type="Proteomes" id="UP001146793"/>
    </source>
</evidence>
<evidence type="ECO:0000256" key="1">
    <source>
        <dbReference type="SAM" id="MobiDB-lite"/>
    </source>
</evidence>
<feature type="compositionally biased region" description="Low complexity" evidence="1">
    <location>
        <begin position="253"/>
        <end position="279"/>
    </location>
</feature>